<dbReference type="InterPro" id="IPR000873">
    <property type="entry name" value="AMP-dep_synth/lig_dom"/>
</dbReference>
<dbReference type="AlphaFoldDB" id="A0A830GU44"/>
<accession>A0A830GU44</accession>
<evidence type="ECO:0000256" key="5">
    <source>
        <dbReference type="ARBA" id="ARBA00022840"/>
    </source>
</evidence>
<evidence type="ECO:0000313" key="10">
    <source>
        <dbReference type="Proteomes" id="UP000610960"/>
    </source>
</evidence>
<dbReference type="InterPro" id="IPR042099">
    <property type="entry name" value="ANL_N_sf"/>
</dbReference>
<dbReference type="Proteomes" id="UP000610960">
    <property type="component" value="Unassembled WGS sequence"/>
</dbReference>
<dbReference type="GO" id="GO:0003987">
    <property type="term" value="F:acetate-CoA ligase activity"/>
    <property type="evidence" value="ECO:0007669"/>
    <property type="project" value="UniProtKB-EC"/>
</dbReference>
<keyword evidence="10" id="KW-1185">Reference proteome</keyword>
<feature type="domain" description="AMP-dependent synthetase/ligase" evidence="6">
    <location>
        <begin position="101"/>
        <end position="458"/>
    </location>
</feature>
<dbReference type="PANTHER" id="PTHR24095:SF14">
    <property type="entry name" value="ACETYL-COENZYME A SYNTHETASE 1"/>
    <property type="match status" value="1"/>
</dbReference>
<evidence type="ECO:0000256" key="1">
    <source>
        <dbReference type="ARBA" id="ARBA00006432"/>
    </source>
</evidence>
<dbReference type="InterPro" id="IPR045851">
    <property type="entry name" value="AMP-bd_C_sf"/>
</dbReference>
<dbReference type="Gene3D" id="3.40.50.12780">
    <property type="entry name" value="N-terminal domain of ligase-like"/>
    <property type="match status" value="1"/>
</dbReference>
<dbReference type="InterPro" id="IPR020845">
    <property type="entry name" value="AMP-binding_CS"/>
</dbReference>
<dbReference type="EC" id="6.2.1.1" evidence="2"/>
<feature type="domain" description="Acetyl-coenzyme A synthetase N-terminal" evidence="8">
    <location>
        <begin position="31"/>
        <end position="82"/>
    </location>
</feature>
<evidence type="ECO:0000256" key="2">
    <source>
        <dbReference type="ARBA" id="ARBA00013275"/>
    </source>
</evidence>
<reference evidence="9" key="2">
    <citation type="submission" date="2020-09" db="EMBL/GenBank/DDBJ databases">
        <authorList>
            <person name="Sun Q."/>
            <person name="Ohkuma M."/>
        </authorList>
    </citation>
    <scope>NUCLEOTIDE SEQUENCE</scope>
    <source>
        <strain evidence="9">JCM 10088</strain>
    </source>
</reference>
<sequence length="625" mass="69805">MKIWKPSKDNLSESNVARFMVEEKQKDLDEFIESTYSRPEWFWDKFVNIIGIKWNRKYSKVLDLSKGKPWARWFIDGKLNIADQLMDGSDILIKWENELGDSIQWSYSYVLYRARAVSSWLHRNGLRRGDRVAIYMPMIPEIVPIFLGIIRAGGVVVPLFSGFGHGAIRTRLEDSETKFVFASDSSIRKGKQVDMLGELKNGLTSTVKNVILLNRSGKRLDDYVDAGDMMRTGGDHVEDTDSEDPLMILYTSGTTGKPKGTVHTHDGFPIKAAADIYFHFDMKRGDTLMWVTDLGWMMGPWMIFGGYLLRGSIALFEGVPDYPGPDRLWEFVNNNEVNILGLSATLIRLLRSEGSKPAVDPVKAFGNTGEAIDLESWEWLYDAGNGSVPIINYSGGTEVSGGLVGCYVVKPIKPSSFNGASPGIKVAILDVNGKPVPPNTEGELSVLSVWPGMTRGFWRDTNRYLETYWSKIEGVWSHGDGAMYDEDGYIYIVGRIDDTIKVAGKRLGPAEIETIINSNPNVIESACIGIPDELKGETVMCFVVPRQWSGLEELKIRLIEEVANSMGKAFAPRGVVFVKALPKTRNAKIMRRVIRSIYLGKDPGDLSSLDNPDAVEEIRKALKST</sequence>
<name>A0A830GU44_9CREN</name>
<organism evidence="9 10">
    <name type="scientific">Thermocladium modestius</name>
    <dbReference type="NCBI Taxonomy" id="62609"/>
    <lineage>
        <taxon>Archaea</taxon>
        <taxon>Thermoproteota</taxon>
        <taxon>Thermoprotei</taxon>
        <taxon>Thermoproteales</taxon>
        <taxon>Thermoproteaceae</taxon>
        <taxon>Thermocladium</taxon>
    </lineage>
</organism>
<dbReference type="PANTHER" id="PTHR24095">
    <property type="entry name" value="ACETYL-COENZYME A SYNTHETASE"/>
    <property type="match status" value="1"/>
</dbReference>
<dbReference type="PROSITE" id="PS00455">
    <property type="entry name" value="AMP_BINDING"/>
    <property type="match status" value="1"/>
</dbReference>
<evidence type="ECO:0000259" key="7">
    <source>
        <dbReference type="Pfam" id="PF13193"/>
    </source>
</evidence>
<dbReference type="EMBL" id="BMNL01000002">
    <property type="protein sequence ID" value="GGP20653.1"/>
    <property type="molecule type" value="Genomic_DNA"/>
</dbReference>
<proteinExistence type="inferred from homology"/>
<feature type="domain" description="AMP-binding enzyme C-terminal" evidence="7">
    <location>
        <begin position="511"/>
        <end position="588"/>
    </location>
</feature>
<dbReference type="SUPFAM" id="SSF56801">
    <property type="entry name" value="Acetyl-CoA synthetase-like"/>
    <property type="match status" value="1"/>
</dbReference>
<keyword evidence="3" id="KW-0436">Ligase</keyword>
<keyword evidence="5" id="KW-0067">ATP-binding</keyword>
<evidence type="ECO:0000259" key="6">
    <source>
        <dbReference type="Pfam" id="PF00501"/>
    </source>
</evidence>
<dbReference type="GO" id="GO:0005524">
    <property type="term" value="F:ATP binding"/>
    <property type="evidence" value="ECO:0007669"/>
    <property type="project" value="UniProtKB-KW"/>
</dbReference>
<reference evidence="9" key="1">
    <citation type="journal article" date="2014" name="Int. J. Syst. Evol. Microbiol.">
        <title>Complete genome sequence of Corynebacterium casei LMG S-19264T (=DSM 44701T), isolated from a smear-ripened cheese.</title>
        <authorList>
            <consortium name="US DOE Joint Genome Institute (JGI-PGF)"/>
            <person name="Walter F."/>
            <person name="Albersmeier A."/>
            <person name="Kalinowski J."/>
            <person name="Ruckert C."/>
        </authorList>
    </citation>
    <scope>NUCLEOTIDE SEQUENCE</scope>
    <source>
        <strain evidence="9">JCM 10088</strain>
    </source>
</reference>
<dbReference type="GO" id="GO:0006085">
    <property type="term" value="P:acetyl-CoA biosynthetic process"/>
    <property type="evidence" value="ECO:0007669"/>
    <property type="project" value="TreeGrafter"/>
</dbReference>
<protein>
    <recommendedName>
        <fullName evidence="2">acetate--CoA ligase</fullName>
        <ecNumber evidence="2">6.2.1.1</ecNumber>
    </recommendedName>
</protein>
<dbReference type="Pfam" id="PF16177">
    <property type="entry name" value="ACAS_N"/>
    <property type="match status" value="1"/>
</dbReference>
<evidence type="ECO:0000256" key="3">
    <source>
        <dbReference type="ARBA" id="ARBA00022598"/>
    </source>
</evidence>
<evidence type="ECO:0000313" key="9">
    <source>
        <dbReference type="EMBL" id="GGP20653.1"/>
    </source>
</evidence>
<gene>
    <name evidence="9" type="ORF">GCM10007981_09600</name>
</gene>
<keyword evidence="4" id="KW-0547">Nucleotide-binding</keyword>
<dbReference type="InterPro" id="IPR032387">
    <property type="entry name" value="ACAS_N"/>
</dbReference>
<dbReference type="OrthoDB" id="371752at2157"/>
<dbReference type="InterPro" id="IPR025110">
    <property type="entry name" value="AMP-bd_C"/>
</dbReference>
<dbReference type="Gene3D" id="3.30.300.30">
    <property type="match status" value="1"/>
</dbReference>
<evidence type="ECO:0000256" key="4">
    <source>
        <dbReference type="ARBA" id="ARBA00022741"/>
    </source>
</evidence>
<comment type="caution">
    <text evidence="9">The sequence shown here is derived from an EMBL/GenBank/DDBJ whole genome shotgun (WGS) entry which is preliminary data.</text>
</comment>
<dbReference type="Pfam" id="PF13193">
    <property type="entry name" value="AMP-binding_C"/>
    <property type="match status" value="1"/>
</dbReference>
<comment type="similarity">
    <text evidence="1">Belongs to the ATP-dependent AMP-binding enzyme family.</text>
</comment>
<dbReference type="RefSeq" id="WP_188596281.1">
    <property type="nucleotide sequence ID" value="NZ_BMNL01000002.1"/>
</dbReference>
<evidence type="ECO:0000259" key="8">
    <source>
        <dbReference type="Pfam" id="PF16177"/>
    </source>
</evidence>
<dbReference type="Pfam" id="PF00501">
    <property type="entry name" value="AMP-binding"/>
    <property type="match status" value="1"/>
</dbReference>